<dbReference type="GO" id="GO:0003697">
    <property type="term" value="F:single-stranded DNA binding"/>
    <property type="evidence" value="ECO:0007669"/>
    <property type="project" value="TreeGrafter"/>
</dbReference>
<reference evidence="5" key="1">
    <citation type="journal article" date="2013" name="Genetics">
        <title>The draft genome and transcriptome of Panagrellus redivivus are shaped by the harsh demands of a free-living lifestyle.</title>
        <authorList>
            <person name="Srinivasan J."/>
            <person name="Dillman A.R."/>
            <person name="Macchietto M.G."/>
            <person name="Heikkinen L."/>
            <person name="Lakso M."/>
            <person name="Fracchia K.M."/>
            <person name="Antoshechkin I."/>
            <person name="Mortazavi A."/>
            <person name="Wong G."/>
            <person name="Sternberg P.W."/>
        </authorList>
    </citation>
    <scope>NUCLEOTIDE SEQUENCE [LARGE SCALE GENOMIC DNA]</scope>
    <source>
        <strain evidence="5">MT8872</strain>
    </source>
</reference>
<feature type="region of interest" description="Disordered" evidence="4">
    <location>
        <begin position="18"/>
        <end position="39"/>
    </location>
</feature>
<keyword evidence="2" id="KW-0238">DNA-binding</keyword>
<dbReference type="Proteomes" id="UP000492821">
    <property type="component" value="Unassembled WGS sequence"/>
</dbReference>
<comment type="subcellular location">
    <subcellularLocation>
        <location evidence="1">Nucleus</location>
    </subcellularLocation>
</comment>
<dbReference type="GO" id="GO:0000781">
    <property type="term" value="C:chromosome, telomeric region"/>
    <property type="evidence" value="ECO:0007669"/>
    <property type="project" value="TreeGrafter"/>
</dbReference>
<evidence type="ECO:0000313" key="6">
    <source>
        <dbReference type="WBParaSite" id="Pan_g18098.t1"/>
    </source>
</evidence>
<organism evidence="5 6">
    <name type="scientific">Panagrellus redivivus</name>
    <name type="common">Microworm</name>
    <dbReference type="NCBI Taxonomy" id="6233"/>
    <lineage>
        <taxon>Eukaryota</taxon>
        <taxon>Metazoa</taxon>
        <taxon>Ecdysozoa</taxon>
        <taxon>Nematoda</taxon>
        <taxon>Chromadorea</taxon>
        <taxon>Rhabditida</taxon>
        <taxon>Tylenchina</taxon>
        <taxon>Panagrolaimomorpha</taxon>
        <taxon>Panagrolaimoidea</taxon>
        <taxon>Panagrolaimidae</taxon>
        <taxon>Panagrellus</taxon>
    </lineage>
</organism>
<dbReference type="GO" id="GO:0006289">
    <property type="term" value="P:nucleotide-excision repair"/>
    <property type="evidence" value="ECO:0007669"/>
    <property type="project" value="TreeGrafter"/>
</dbReference>
<sequence>MMDESFNPYNGAGGWGAPNADASFGGPGATQGTSKKPNEHEKVTIPVTVATLNAIEPGSEKVTYGEYSFTTARVIGVINSVTENQTDIAYYVTDRRDETGASFKIIQYFGVEETTPHTSFIEGTVIEAIGKIRSFDDTTTLVAYSVKEVTDSSVETEFEKLARVAELYYTKNVPELISTNNLSAFNGTILSADAPPSNNRNSAPGATGSTFTAASTANGGHVYNTTFSQGGGAVKGNNAQQNKIIEYMMNNGGTTETGCSVQELRAAVGNNPNFDNDMNELGSNGVVYSTCDDEHFALIV</sequence>
<proteinExistence type="predicted"/>
<dbReference type="GO" id="GO:0035861">
    <property type="term" value="C:site of double-strand break"/>
    <property type="evidence" value="ECO:0007669"/>
    <property type="project" value="TreeGrafter"/>
</dbReference>
<keyword evidence="3" id="KW-0539">Nucleus</keyword>
<dbReference type="PANTHER" id="PTHR13989">
    <property type="entry name" value="REPLICATION PROTEIN A-RELATED"/>
    <property type="match status" value="1"/>
</dbReference>
<evidence type="ECO:0000313" key="5">
    <source>
        <dbReference type="Proteomes" id="UP000492821"/>
    </source>
</evidence>
<evidence type="ECO:0000256" key="3">
    <source>
        <dbReference type="ARBA" id="ARBA00023242"/>
    </source>
</evidence>
<dbReference type="InterPro" id="IPR036388">
    <property type="entry name" value="WH-like_DNA-bd_sf"/>
</dbReference>
<dbReference type="Gene3D" id="1.10.10.10">
    <property type="entry name" value="Winged helix-like DNA-binding domain superfamily/Winged helix DNA-binding domain"/>
    <property type="match status" value="1"/>
</dbReference>
<dbReference type="AlphaFoldDB" id="A0A7E4VAD1"/>
<reference evidence="6" key="2">
    <citation type="submission" date="2020-10" db="UniProtKB">
        <authorList>
            <consortium name="WormBaseParasite"/>
        </authorList>
    </citation>
    <scope>IDENTIFICATION</scope>
</reference>
<dbReference type="WBParaSite" id="Pan_g18098.t1">
    <property type="protein sequence ID" value="Pan_g18098.t1"/>
    <property type="gene ID" value="Pan_g18098"/>
</dbReference>
<dbReference type="InterPro" id="IPR040260">
    <property type="entry name" value="RFA2-like"/>
</dbReference>
<dbReference type="GO" id="GO:0006260">
    <property type="term" value="P:DNA replication"/>
    <property type="evidence" value="ECO:0007669"/>
    <property type="project" value="TreeGrafter"/>
</dbReference>
<keyword evidence="5" id="KW-1185">Reference proteome</keyword>
<dbReference type="GO" id="GO:0000724">
    <property type="term" value="P:double-strand break repair via homologous recombination"/>
    <property type="evidence" value="ECO:0007669"/>
    <property type="project" value="TreeGrafter"/>
</dbReference>
<protein>
    <submittedName>
        <fullName evidence="6">RPA_C domain-containing protein</fullName>
    </submittedName>
</protein>
<dbReference type="GO" id="GO:0005662">
    <property type="term" value="C:DNA replication factor A complex"/>
    <property type="evidence" value="ECO:0007669"/>
    <property type="project" value="TreeGrafter"/>
</dbReference>
<dbReference type="PANTHER" id="PTHR13989:SF16">
    <property type="entry name" value="REPLICATION PROTEIN A2"/>
    <property type="match status" value="1"/>
</dbReference>
<evidence type="ECO:0000256" key="4">
    <source>
        <dbReference type="SAM" id="MobiDB-lite"/>
    </source>
</evidence>
<name>A0A7E4VAD1_PANRE</name>
<evidence type="ECO:0000256" key="2">
    <source>
        <dbReference type="ARBA" id="ARBA00023125"/>
    </source>
</evidence>
<evidence type="ECO:0000256" key="1">
    <source>
        <dbReference type="ARBA" id="ARBA00004123"/>
    </source>
</evidence>
<dbReference type="Gene3D" id="2.40.50.140">
    <property type="entry name" value="Nucleic acid-binding proteins"/>
    <property type="match status" value="1"/>
</dbReference>
<dbReference type="InterPro" id="IPR012340">
    <property type="entry name" value="NA-bd_OB-fold"/>
</dbReference>
<accession>A0A7E4VAD1</accession>
<dbReference type="SUPFAM" id="SSF50249">
    <property type="entry name" value="Nucleic acid-binding proteins"/>
    <property type="match status" value="1"/>
</dbReference>